<dbReference type="GO" id="GO:0016042">
    <property type="term" value="P:lipid catabolic process"/>
    <property type="evidence" value="ECO:0007669"/>
    <property type="project" value="UniProtKB-KW"/>
</dbReference>
<feature type="active site" description="Proton acceptor" evidence="19">
    <location>
        <position position="200"/>
    </location>
</feature>
<feature type="binding site" description="in dimeric form" evidence="20">
    <location>
        <position position="167"/>
    </location>
    <ligand>
        <name>Ca(2+)</name>
        <dbReference type="ChEBI" id="CHEBI:29108"/>
        <label>2</label>
    </ligand>
</feature>
<evidence type="ECO:0000256" key="7">
    <source>
        <dbReference type="ARBA" id="ARBA00013278"/>
    </source>
</evidence>
<evidence type="ECO:0000313" key="22">
    <source>
        <dbReference type="Proteomes" id="UP000035514"/>
    </source>
</evidence>
<evidence type="ECO:0000256" key="2">
    <source>
        <dbReference type="ARBA" id="ARBA00001604"/>
    </source>
</evidence>
<accession>A0A0G9K1Q4</accession>
<evidence type="ECO:0000256" key="16">
    <source>
        <dbReference type="ARBA" id="ARBA00023136"/>
    </source>
</evidence>
<evidence type="ECO:0000256" key="20">
    <source>
        <dbReference type="PIRSR" id="PIRSR603187-2"/>
    </source>
</evidence>
<organism evidence="21 22">
    <name type="scientific">Aliarcobacter butzleri L348</name>
    <dbReference type="NCBI Taxonomy" id="1447256"/>
    <lineage>
        <taxon>Bacteria</taxon>
        <taxon>Pseudomonadati</taxon>
        <taxon>Campylobacterota</taxon>
        <taxon>Epsilonproteobacteria</taxon>
        <taxon>Campylobacterales</taxon>
        <taxon>Arcobacteraceae</taxon>
        <taxon>Aliarcobacter</taxon>
    </lineage>
</organism>
<keyword evidence="11" id="KW-0732">Signal</keyword>
<feature type="active site" description="Nucleophile" evidence="19">
    <location>
        <position position="202"/>
    </location>
</feature>
<keyword evidence="12" id="KW-0378">Hydrolase</keyword>
<evidence type="ECO:0000256" key="1">
    <source>
        <dbReference type="ARBA" id="ARBA00000111"/>
    </source>
</evidence>
<gene>
    <name evidence="21" type="ORF">AA20_06445</name>
</gene>
<dbReference type="AlphaFoldDB" id="A0A0G9K1Q4"/>
<keyword evidence="13 20" id="KW-0106">Calcium</keyword>
<keyword evidence="10 20" id="KW-0479">Metal-binding</keyword>
<dbReference type="PATRIC" id="fig|1447256.3.peg.1257"/>
<dbReference type="EC" id="3.1.1.32" evidence="6"/>
<evidence type="ECO:0000256" key="4">
    <source>
        <dbReference type="ARBA" id="ARBA00010525"/>
    </source>
</evidence>
<comment type="catalytic activity">
    <reaction evidence="1">
        <text>a 1,2-diacyl-sn-glycero-3-phosphocholine + H2O = a 2-acyl-sn-glycero-3-phosphocholine + a fatty acid + H(+)</text>
        <dbReference type="Rhea" id="RHEA:18689"/>
        <dbReference type="ChEBI" id="CHEBI:15377"/>
        <dbReference type="ChEBI" id="CHEBI:15378"/>
        <dbReference type="ChEBI" id="CHEBI:28868"/>
        <dbReference type="ChEBI" id="CHEBI:57643"/>
        <dbReference type="ChEBI" id="CHEBI:57875"/>
        <dbReference type="EC" id="3.1.1.32"/>
    </reaction>
</comment>
<evidence type="ECO:0000256" key="15">
    <source>
        <dbReference type="ARBA" id="ARBA00023098"/>
    </source>
</evidence>
<dbReference type="Gene3D" id="2.40.230.10">
    <property type="entry name" value="Phospholipase A1"/>
    <property type="match status" value="1"/>
</dbReference>
<comment type="cofactor">
    <cofactor evidence="20">
        <name>Ca(2+)</name>
        <dbReference type="ChEBI" id="CHEBI:29108"/>
    </cofactor>
    <text evidence="20">Binds 1 Ca(2+) ion per monomer.</text>
</comment>
<reference evidence="21 22" key="1">
    <citation type="submission" date="2014-01" db="EMBL/GenBank/DDBJ databases">
        <title>Development of a Comparative Genomic Fingerprinting Assay for High Resolution Genotyping of Arcobacter butzleri.</title>
        <authorList>
            <person name="Webb A.L."/>
            <person name="Inglis G.D."/>
            <person name="Kruczkiewicz P."/>
            <person name="Selinger L.B."/>
            <person name="Taboada E.N."/>
        </authorList>
    </citation>
    <scope>NUCLEOTIDE SEQUENCE [LARGE SCALE GENOMIC DNA]</scope>
    <source>
        <strain evidence="21 22">L348</strain>
    </source>
</reference>
<dbReference type="Pfam" id="PF02253">
    <property type="entry name" value="PLA1"/>
    <property type="match status" value="1"/>
</dbReference>
<evidence type="ECO:0000256" key="8">
    <source>
        <dbReference type="ARBA" id="ARBA00022452"/>
    </source>
</evidence>
<evidence type="ECO:0000256" key="6">
    <source>
        <dbReference type="ARBA" id="ARBA00013179"/>
    </source>
</evidence>
<dbReference type="GO" id="GO:0004623">
    <property type="term" value="F:phospholipase A2 activity"/>
    <property type="evidence" value="ECO:0007669"/>
    <property type="project" value="UniProtKB-EC"/>
</dbReference>
<keyword evidence="8" id="KW-1134">Transmembrane beta strand</keyword>
<comment type="subunit">
    <text evidence="5">Homodimer; dimerization is reversible, and the dimeric form is the active one.</text>
</comment>
<dbReference type="EC" id="3.1.1.4" evidence="7"/>
<dbReference type="EMBL" id="JAIQ01000094">
    <property type="protein sequence ID" value="KLD99754.1"/>
    <property type="molecule type" value="Genomic_DNA"/>
</dbReference>
<dbReference type="PANTHER" id="PTHR40457:SF1">
    <property type="entry name" value="PHOSPHOLIPASE A1"/>
    <property type="match status" value="1"/>
</dbReference>
<dbReference type="GO" id="GO:0009279">
    <property type="term" value="C:cell outer membrane"/>
    <property type="evidence" value="ECO:0007669"/>
    <property type="project" value="UniProtKB-SubCell"/>
</dbReference>
<evidence type="ECO:0000256" key="10">
    <source>
        <dbReference type="ARBA" id="ARBA00022723"/>
    </source>
</evidence>
<keyword evidence="16" id="KW-0472">Membrane</keyword>
<feature type="binding site" description="in dimeric form" evidence="20">
    <location>
        <position position="210"/>
    </location>
    <ligand>
        <name>Ca(2+)</name>
        <dbReference type="ChEBI" id="CHEBI:29108"/>
        <label>1</label>
    </ligand>
</feature>
<dbReference type="InterPro" id="IPR003187">
    <property type="entry name" value="PLipase_A1"/>
</dbReference>
<evidence type="ECO:0000256" key="14">
    <source>
        <dbReference type="ARBA" id="ARBA00022963"/>
    </source>
</evidence>
<dbReference type="GO" id="GO:0046872">
    <property type="term" value="F:metal ion binding"/>
    <property type="evidence" value="ECO:0007669"/>
    <property type="project" value="UniProtKB-KW"/>
</dbReference>
<evidence type="ECO:0000256" key="3">
    <source>
        <dbReference type="ARBA" id="ARBA00004571"/>
    </source>
</evidence>
<evidence type="ECO:0000256" key="9">
    <source>
        <dbReference type="ARBA" id="ARBA00022692"/>
    </source>
</evidence>
<feature type="binding site" description="in dimeric form" evidence="20">
    <location>
        <position position="245"/>
    </location>
    <ligand>
        <name>Ca(2+)</name>
        <dbReference type="ChEBI" id="CHEBI:29108"/>
        <label>1</label>
    </ligand>
</feature>
<dbReference type="PANTHER" id="PTHR40457">
    <property type="entry name" value="PHOSPHOLIPASE A1"/>
    <property type="match status" value="1"/>
</dbReference>
<dbReference type="Proteomes" id="UP000035514">
    <property type="component" value="Unassembled WGS sequence"/>
</dbReference>
<evidence type="ECO:0000256" key="13">
    <source>
        <dbReference type="ARBA" id="ARBA00022837"/>
    </source>
</evidence>
<evidence type="ECO:0000256" key="19">
    <source>
        <dbReference type="PIRSR" id="PIRSR603187-1"/>
    </source>
</evidence>
<evidence type="ECO:0000256" key="5">
    <source>
        <dbReference type="ARBA" id="ARBA00011702"/>
    </source>
</evidence>
<sequence length="336" mass="39665">MKKLLFLALCSFGFAVEVDNIYEEAQALENQGKYKEAMILYKKIANLKVSKEDKYVNDLNEKQNSEFESFTTLKRDFYQKEIDKTEDKSTNENIKQIVTKEFDIHPYKKNYLLPATYTFNNIEDRENIETTFQVSFEKSIYHNLFGFDETISAAYTQKSFWQVAKSSAPFRESNYEPELFVQIPYDKESSLKAYKISAMHSSNGKDAEESRSLNRLYLEGYFQFSDIFVIPRVWYRIPESKDKDDNPDFEDYYGYGDLTLLYAYKQHTFELLLRDNLKFNENNKGAVEFTWTFPLPEFLHAKNVYGMFQYFYGYGNSLIDYDREINNVGLGIALSR</sequence>
<protein>
    <recommendedName>
        <fullName evidence="18">Phosphatidylcholine 1-acylhydrolase</fullName>
        <ecNumber evidence="6">3.1.1.32</ecNumber>
        <ecNumber evidence="7">3.1.1.4</ecNumber>
    </recommendedName>
</protein>
<keyword evidence="14" id="KW-0442">Lipid degradation</keyword>
<keyword evidence="17" id="KW-0998">Cell outer membrane</keyword>
<comment type="similarity">
    <text evidence="4">Belongs to the phospholipase A1 family.</text>
</comment>
<evidence type="ECO:0000256" key="11">
    <source>
        <dbReference type="ARBA" id="ARBA00022729"/>
    </source>
</evidence>
<evidence type="ECO:0000256" key="17">
    <source>
        <dbReference type="ARBA" id="ARBA00023237"/>
    </source>
</evidence>
<dbReference type="InterPro" id="IPR036541">
    <property type="entry name" value="PLipase_A1_sf"/>
</dbReference>
<dbReference type="RefSeq" id="WP_046996719.1">
    <property type="nucleotide sequence ID" value="NZ_JAIQ01000094.1"/>
</dbReference>
<dbReference type="PRINTS" id="PR01486">
    <property type="entry name" value="PHPHLIPASEA1"/>
</dbReference>
<proteinExistence type="inferred from homology"/>
<dbReference type="GO" id="GO:0008970">
    <property type="term" value="F:phospholipase A1 activity"/>
    <property type="evidence" value="ECO:0007669"/>
    <property type="project" value="UniProtKB-EC"/>
</dbReference>
<evidence type="ECO:0000256" key="12">
    <source>
        <dbReference type="ARBA" id="ARBA00022801"/>
    </source>
</evidence>
<dbReference type="SUPFAM" id="SSF56931">
    <property type="entry name" value="Outer membrane phospholipase A (OMPLA)"/>
    <property type="match status" value="1"/>
</dbReference>
<comment type="catalytic activity">
    <reaction evidence="2">
        <text>a 1,2-diacyl-sn-glycero-3-phosphocholine + H2O = a 1-acyl-sn-glycero-3-phosphocholine + a fatty acid + H(+)</text>
        <dbReference type="Rhea" id="RHEA:15801"/>
        <dbReference type="ChEBI" id="CHEBI:15377"/>
        <dbReference type="ChEBI" id="CHEBI:15378"/>
        <dbReference type="ChEBI" id="CHEBI:28868"/>
        <dbReference type="ChEBI" id="CHEBI:57643"/>
        <dbReference type="ChEBI" id="CHEBI:58168"/>
        <dbReference type="EC" id="3.1.1.4"/>
    </reaction>
</comment>
<keyword evidence="15" id="KW-0443">Lipid metabolism</keyword>
<name>A0A0G9K1Q4_9BACT</name>
<keyword evidence="9" id="KW-0812">Transmembrane</keyword>
<evidence type="ECO:0000313" key="21">
    <source>
        <dbReference type="EMBL" id="KLD99754.1"/>
    </source>
</evidence>
<comment type="caution">
    <text evidence="21">The sequence shown here is derived from an EMBL/GenBank/DDBJ whole genome shotgun (WGS) entry which is preliminary data.</text>
</comment>
<evidence type="ECO:0000256" key="18">
    <source>
        <dbReference type="ARBA" id="ARBA00032375"/>
    </source>
</evidence>
<comment type="subcellular location">
    <subcellularLocation>
        <location evidence="3">Cell outer membrane</location>
        <topology evidence="3">Multi-pass membrane protein</topology>
    </subcellularLocation>
</comment>